<dbReference type="Proteomes" id="UP001320513">
    <property type="component" value="Unassembled WGS sequence"/>
</dbReference>
<dbReference type="PANTHER" id="PTHR48081:SF8">
    <property type="entry name" value="ALPHA_BETA HYDROLASE FOLD-3 DOMAIN-CONTAINING PROTEIN-RELATED"/>
    <property type="match status" value="1"/>
</dbReference>
<name>A0ABS9ZNV3_9PSED</name>
<evidence type="ECO:0000259" key="3">
    <source>
        <dbReference type="Pfam" id="PF07859"/>
    </source>
</evidence>
<evidence type="ECO:0000313" key="4">
    <source>
        <dbReference type="EMBL" id="MCI8212142.1"/>
    </source>
</evidence>
<accession>A0ABS9ZNV3</accession>
<dbReference type="InterPro" id="IPR002168">
    <property type="entry name" value="Lipase_GDXG_HIS_AS"/>
</dbReference>
<organism evidence="4 5">
    <name type="scientific">Pseudomonas maioricensis</name>
    <dbReference type="NCBI Taxonomy" id="1766623"/>
    <lineage>
        <taxon>Bacteria</taxon>
        <taxon>Pseudomonadati</taxon>
        <taxon>Pseudomonadota</taxon>
        <taxon>Gammaproteobacteria</taxon>
        <taxon>Pseudomonadales</taxon>
        <taxon>Pseudomonadaceae</taxon>
        <taxon>Pseudomonas</taxon>
    </lineage>
</organism>
<evidence type="ECO:0000256" key="2">
    <source>
        <dbReference type="ARBA" id="ARBA00022801"/>
    </source>
</evidence>
<comment type="caution">
    <text evidence="4">The sequence shown here is derived from an EMBL/GenBank/DDBJ whole genome shotgun (WGS) entry which is preliminary data.</text>
</comment>
<reference evidence="4 5" key="1">
    <citation type="submission" date="2015-12" db="EMBL/GenBank/DDBJ databases">
        <title>Phylogenomics in the description of a new species in the Pseudomonas syringae group.</title>
        <authorList>
            <person name="Busquets A."/>
            <person name="Gomila M."/>
            <person name="Beiki F."/>
            <person name="Rahimian H."/>
            <person name="Mulet M."/>
            <person name="Sanchez D."/>
            <person name="Garcia-Valdes E."/>
            <person name="Lalucat J."/>
        </authorList>
    </citation>
    <scope>NUCLEOTIDE SEQUENCE [LARGE SCALE GENOMIC DNA]</scope>
    <source>
        <strain evidence="4 5">S25</strain>
    </source>
</reference>
<proteinExistence type="inferred from homology"/>
<evidence type="ECO:0000313" key="5">
    <source>
        <dbReference type="Proteomes" id="UP001320513"/>
    </source>
</evidence>
<keyword evidence="2" id="KW-0378">Hydrolase</keyword>
<dbReference type="SUPFAM" id="SSF53474">
    <property type="entry name" value="alpha/beta-Hydrolases"/>
    <property type="match status" value="1"/>
</dbReference>
<dbReference type="Pfam" id="PF07859">
    <property type="entry name" value="Abhydrolase_3"/>
    <property type="match status" value="1"/>
</dbReference>
<dbReference type="InterPro" id="IPR029058">
    <property type="entry name" value="AB_hydrolase_fold"/>
</dbReference>
<dbReference type="InterPro" id="IPR013094">
    <property type="entry name" value="AB_hydrolase_3"/>
</dbReference>
<dbReference type="EMBL" id="LOHG01000017">
    <property type="protein sequence ID" value="MCI8212142.1"/>
    <property type="molecule type" value="Genomic_DNA"/>
</dbReference>
<evidence type="ECO:0000256" key="1">
    <source>
        <dbReference type="ARBA" id="ARBA00010515"/>
    </source>
</evidence>
<dbReference type="RefSeq" id="WP_243248223.1">
    <property type="nucleotide sequence ID" value="NZ_LOHG01000017.1"/>
</dbReference>
<dbReference type="InterPro" id="IPR050300">
    <property type="entry name" value="GDXG_lipolytic_enzyme"/>
</dbReference>
<dbReference type="Gene3D" id="3.40.50.1820">
    <property type="entry name" value="alpha/beta hydrolase"/>
    <property type="match status" value="1"/>
</dbReference>
<feature type="domain" description="Alpha/beta hydrolase fold-3" evidence="3">
    <location>
        <begin position="86"/>
        <end position="295"/>
    </location>
</feature>
<protein>
    <submittedName>
        <fullName evidence="4">Lipase</fullName>
    </submittedName>
</protein>
<comment type="similarity">
    <text evidence="1">Belongs to the 'GDXG' lipolytic enzyme family.</text>
</comment>
<keyword evidence="5" id="KW-1185">Reference proteome</keyword>
<dbReference type="PROSITE" id="PS01173">
    <property type="entry name" value="LIPASE_GDXG_HIS"/>
    <property type="match status" value="1"/>
</dbReference>
<gene>
    <name evidence="4" type="ORF">AUC61_21660</name>
</gene>
<dbReference type="PANTHER" id="PTHR48081">
    <property type="entry name" value="AB HYDROLASE SUPERFAMILY PROTEIN C4A8.06C"/>
    <property type="match status" value="1"/>
</dbReference>
<sequence length="319" mass="35059">MPVHPDLAAFLEMAEFGRLSGSSKALHELTAVEARETFELTSELFQSPVPEGVKVQALRLPARNGRTLSARLYRKPCSDPNGLPVLLFFHGGGYVVGSLQTHDSVCAQLAAASGWAVLAADYRLAPEHPFPAAFEDAEDAVNAIPALASDFALNTARVVFAGDSVGASLAASLAIQAANTQSLLTVKPVAQLLFYPVTDMSREQQSHRTFAEGYLLESLTLQWFYRQYCPDPASRLDWRASPLLARDIVDVAPAYVSLAEFDPLYDEGVLFAEHLKEHDVPVHLETEHGLTHDFLRMTDMVATVPEIYRRVGAWLQLQR</sequence>